<keyword evidence="5 7" id="KW-0807">Transducer</keyword>
<feature type="transmembrane region" description="Helical" evidence="9">
    <location>
        <begin position="12"/>
        <end position="35"/>
    </location>
</feature>
<dbReference type="STRING" id="252474.B1A74_03510"/>
<feature type="region of interest" description="Disordered" evidence="8">
    <location>
        <begin position="312"/>
        <end position="337"/>
    </location>
</feature>
<dbReference type="InterPro" id="IPR004089">
    <property type="entry name" value="MCPsignal_dom"/>
</dbReference>
<dbReference type="AlphaFoldDB" id="A0A1V3A0P5"/>
<evidence type="ECO:0000256" key="4">
    <source>
        <dbReference type="ARBA" id="ARBA00023136"/>
    </source>
</evidence>
<dbReference type="EMBL" id="MUZR01000008">
    <property type="protein sequence ID" value="OOC10905.1"/>
    <property type="molecule type" value="Genomic_DNA"/>
</dbReference>
<evidence type="ECO:0000313" key="13">
    <source>
        <dbReference type="Proteomes" id="UP000189177"/>
    </source>
</evidence>
<gene>
    <name evidence="12" type="ORF">B1A74_03510</name>
</gene>
<dbReference type="FunFam" id="1.10.287.950:FF:000001">
    <property type="entry name" value="Methyl-accepting chemotaxis sensory transducer"/>
    <property type="match status" value="1"/>
</dbReference>
<evidence type="ECO:0000256" key="5">
    <source>
        <dbReference type="ARBA" id="ARBA00023224"/>
    </source>
</evidence>
<protein>
    <submittedName>
        <fullName evidence="12">Methyl-accepting chemotaxis protein</fullName>
    </submittedName>
</protein>
<organism evidence="12 13">
    <name type="scientific">Thioalkalivibrio halophilus</name>
    <dbReference type="NCBI Taxonomy" id="252474"/>
    <lineage>
        <taxon>Bacteria</taxon>
        <taxon>Pseudomonadati</taxon>
        <taxon>Pseudomonadota</taxon>
        <taxon>Gammaproteobacteria</taxon>
        <taxon>Chromatiales</taxon>
        <taxon>Ectothiorhodospiraceae</taxon>
        <taxon>Thioalkalivibrio</taxon>
    </lineage>
</organism>
<dbReference type="Gene3D" id="1.10.287.950">
    <property type="entry name" value="Methyl-accepting chemotaxis protein"/>
    <property type="match status" value="1"/>
</dbReference>
<dbReference type="GO" id="GO:0016020">
    <property type="term" value="C:membrane"/>
    <property type="evidence" value="ECO:0007669"/>
    <property type="project" value="UniProtKB-SubCell"/>
</dbReference>
<keyword evidence="2 9" id="KW-0812">Transmembrane</keyword>
<evidence type="ECO:0000256" key="8">
    <source>
        <dbReference type="SAM" id="MobiDB-lite"/>
    </source>
</evidence>
<evidence type="ECO:0000259" key="10">
    <source>
        <dbReference type="PROSITE" id="PS50111"/>
    </source>
</evidence>
<feature type="domain" description="HAMP" evidence="11">
    <location>
        <begin position="208"/>
        <end position="262"/>
    </location>
</feature>
<evidence type="ECO:0000313" key="12">
    <source>
        <dbReference type="EMBL" id="OOC10905.1"/>
    </source>
</evidence>
<evidence type="ECO:0000256" key="6">
    <source>
        <dbReference type="ARBA" id="ARBA00029447"/>
    </source>
</evidence>
<evidence type="ECO:0000256" key="2">
    <source>
        <dbReference type="ARBA" id="ARBA00022692"/>
    </source>
</evidence>
<reference evidence="12 13" key="1">
    <citation type="submission" date="2017-02" db="EMBL/GenBank/DDBJ databases">
        <title>Genomic diversity within the haloalkaliphilic genus Thioalkalivibrio.</title>
        <authorList>
            <person name="Ahn A.-C."/>
            <person name="Meier-Kolthoff J."/>
            <person name="Overmars L."/>
            <person name="Richter M."/>
            <person name="Woyke T."/>
            <person name="Sorokin D.Y."/>
            <person name="Muyzer G."/>
        </authorList>
    </citation>
    <scope>NUCLEOTIDE SEQUENCE [LARGE SCALE GENOMIC DNA]</scope>
    <source>
        <strain evidence="12 13">HL17</strain>
    </source>
</reference>
<dbReference type="RefSeq" id="WP_018946048.1">
    <property type="nucleotide sequence ID" value="NZ_MUZR01000008.1"/>
</dbReference>
<dbReference type="OrthoDB" id="9781845at2"/>
<evidence type="ECO:0000256" key="1">
    <source>
        <dbReference type="ARBA" id="ARBA00004141"/>
    </source>
</evidence>
<dbReference type="Proteomes" id="UP000189177">
    <property type="component" value="Unassembled WGS sequence"/>
</dbReference>
<comment type="subcellular location">
    <subcellularLocation>
        <location evidence="1">Membrane</location>
        <topology evidence="1">Multi-pass membrane protein</topology>
    </subcellularLocation>
</comment>
<evidence type="ECO:0000259" key="11">
    <source>
        <dbReference type="PROSITE" id="PS50885"/>
    </source>
</evidence>
<dbReference type="SUPFAM" id="SSF58104">
    <property type="entry name" value="Methyl-accepting chemotaxis protein (MCP) signaling domain"/>
    <property type="match status" value="1"/>
</dbReference>
<dbReference type="PROSITE" id="PS50111">
    <property type="entry name" value="CHEMOTAXIS_TRANSDUC_2"/>
    <property type="match status" value="1"/>
</dbReference>
<sequence>MLRRLYDLPIWLRLLGVIWLILVFVWSGMIGWAVLEQRDTAQEQAGHFAGSLHEMTWAGLTTLMITGTMDQRHEFMEQIQEMGNVRDLRAVRGDGVIEQWGEGTEESAPRDEIEREVLAGGESFVSVDRETDELRVVMPIRNERDYLGRNCMTCHGVAEEGEVLGATSMRLDMTEVHEGATNFGIQLFGFAILVSLPLLGAIFLFIRRFVTRPLAEMTEGLRDIAGGGGDLTRRLDVHGDDEVGRAARAFNDVMEQFRSLIGAVVGSSGQLTSAAEEVSNVSDRTREGGDRQRREIEQVATSMNEMTATAQDVARNSQSATEAAHRSLESSRSGQEVVQRTVTGIEQLASEVHRAAEAIQRVEQDSESIGKVLQVIQEIAEQTNLLALNAAIEAARAGEAGRGFAVVADEVRALASRTHESTEEIRRTVETLQGGTRNAVEVMQAGEERARATVDQAGEAGSALDDIREAVQSITEMIDQIASAAEEQSQVAETINRNVATVTEEAEQNAEGASQASDSAAELMRLARELQEMTQRFRV</sequence>
<dbReference type="PANTHER" id="PTHR32089:SF119">
    <property type="entry name" value="METHYL-ACCEPTING CHEMOTAXIS PROTEIN CTPL"/>
    <property type="match status" value="1"/>
</dbReference>
<evidence type="ECO:0000256" key="9">
    <source>
        <dbReference type="SAM" id="Phobius"/>
    </source>
</evidence>
<feature type="domain" description="Methyl-accepting transducer" evidence="10">
    <location>
        <begin position="267"/>
        <end position="503"/>
    </location>
</feature>
<comment type="caution">
    <text evidence="12">The sequence shown here is derived from an EMBL/GenBank/DDBJ whole genome shotgun (WGS) entry which is preliminary data.</text>
</comment>
<proteinExistence type="inferred from homology"/>
<keyword evidence="13" id="KW-1185">Reference proteome</keyword>
<dbReference type="GO" id="GO:0006935">
    <property type="term" value="P:chemotaxis"/>
    <property type="evidence" value="ECO:0007669"/>
    <property type="project" value="UniProtKB-ARBA"/>
</dbReference>
<evidence type="ECO:0000256" key="7">
    <source>
        <dbReference type="PROSITE-ProRule" id="PRU00284"/>
    </source>
</evidence>
<dbReference type="Pfam" id="PF00015">
    <property type="entry name" value="MCPsignal"/>
    <property type="match status" value="1"/>
</dbReference>
<dbReference type="SMART" id="SM00283">
    <property type="entry name" value="MA"/>
    <property type="match status" value="1"/>
</dbReference>
<dbReference type="PANTHER" id="PTHR32089">
    <property type="entry name" value="METHYL-ACCEPTING CHEMOTAXIS PROTEIN MCPB"/>
    <property type="match status" value="1"/>
</dbReference>
<dbReference type="SMART" id="SM00304">
    <property type="entry name" value="HAMP"/>
    <property type="match status" value="3"/>
</dbReference>
<dbReference type="Pfam" id="PF00672">
    <property type="entry name" value="HAMP"/>
    <property type="match status" value="1"/>
</dbReference>
<keyword evidence="3 9" id="KW-1133">Transmembrane helix</keyword>
<evidence type="ECO:0000256" key="3">
    <source>
        <dbReference type="ARBA" id="ARBA00022989"/>
    </source>
</evidence>
<feature type="transmembrane region" description="Helical" evidence="9">
    <location>
        <begin position="183"/>
        <end position="206"/>
    </location>
</feature>
<dbReference type="Gene3D" id="3.30.450.290">
    <property type="match status" value="1"/>
</dbReference>
<comment type="similarity">
    <text evidence="6">Belongs to the methyl-accepting chemotaxis (MCP) protein family.</text>
</comment>
<keyword evidence="4 9" id="KW-0472">Membrane</keyword>
<dbReference type="CDD" id="cd11386">
    <property type="entry name" value="MCP_signal"/>
    <property type="match status" value="1"/>
</dbReference>
<dbReference type="CDD" id="cd06225">
    <property type="entry name" value="HAMP"/>
    <property type="match status" value="1"/>
</dbReference>
<accession>A0A1V3A0P5</accession>
<dbReference type="InterPro" id="IPR003660">
    <property type="entry name" value="HAMP_dom"/>
</dbReference>
<feature type="compositionally biased region" description="Polar residues" evidence="8">
    <location>
        <begin position="312"/>
        <end position="321"/>
    </location>
</feature>
<dbReference type="PROSITE" id="PS50885">
    <property type="entry name" value="HAMP"/>
    <property type="match status" value="1"/>
</dbReference>
<name>A0A1V3A0P5_9GAMM</name>
<dbReference type="GO" id="GO:0007165">
    <property type="term" value="P:signal transduction"/>
    <property type="evidence" value="ECO:0007669"/>
    <property type="project" value="UniProtKB-KW"/>
</dbReference>